<name>A0A6N8DKY0_RHOAC</name>
<comment type="caution">
    <text evidence="3">The sequence shown here is derived from an EMBL/GenBank/DDBJ whole genome shotgun (WGS) entry which is preliminary data.</text>
</comment>
<evidence type="ECO:0000256" key="2">
    <source>
        <dbReference type="SAM" id="Phobius"/>
    </source>
</evidence>
<dbReference type="Proteomes" id="UP000439113">
    <property type="component" value="Unassembled WGS sequence"/>
</dbReference>
<accession>A0A6N8DKY0</accession>
<evidence type="ECO:0000313" key="4">
    <source>
        <dbReference type="Proteomes" id="UP000439113"/>
    </source>
</evidence>
<feature type="compositionally biased region" description="Basic and acidic residues" evidence="1">
    <location>
        <begin position="116"/>
        <end position="129"/>
    </location>
</feature>
<dbReference type="EMBL" id="WNKS01000003">
    <property type="protein sequence ID" value="MTV30516.1"/>
    <property type="molecule type" value="Genomic_DNA"/>
</dbReference>
<organism evidence="3 4">
    <name type="scientific">Rhodoblastus acidophilus</name>
    <name type="common">Rhodopseudomonas acidophila</name>
    <dbReference type="NCBI Taxonomy" id="1074"/>
    <lineage>
        <taxon>Bacteria</taxon>
        <taxon>Pseudomonadati</taxon>
        <taxon>Pseudomonadota</taxon>
        <taxon>Alphaproteobacteria</taxon>
        <taxon>Hyphomicrobiales</taxon>
        <taxon>Rhodoblastaceae</taxon>
        <taxon>Rhodoblastus</taxon>
    </lineage>
</organism>
<evidence type="ECO:0000313" key="3">
    <source>
        <dbReference type="EMBL" id="MTV30516.1"/>
    </source>
</evidence>
<proteinExistence type="predicted"/>
<protein>
    <submittedName>
        <fullName evidence="3">Uncharacterized protein</fullName>
    </submittedName>
</protein>
<feature type="transmembrane region" description="Helical" evidence="2">
    <location>
        <begin position="37"/>
        <end position="56"/>
    </location>
</feature>
<keyword evidence="2" id="KW-0472">Membrane</keyword>
<feature type="region of interest" description="Disordered" evidence="1">
    <location>
        <begin position="83"/>
        <end position="129"/>
    </location>
</feature>
<keyword evidence="2" id="KW-0812">Transmembrane</keyword>
<dbReference type="RefSeq" id="WP_155445179.1">
    <property type="nucleotide sequence ID" value="NZ_JAOQNR010000003.1"/>
</dbReference>
<reference evidence="3 4" key="1">
    <citation type="submission" date="2019-11" db="EMBL/GenBank/DDBJ databases">
        <title>Whole-genome sequence of a Rhodoblastus acidophilus DSM 142.</title>
        <authorList>
            <person name="Kyndt J.A."/>
            <person name="Meyer T.E."/>
        </authorList>
    </citation>
    <scope>NUCLEOTIDE SEQUENCE [LARGE SCALE GENOMIC DNA]</scope>
    <source>
        <strain evidence="3 4">DSM 142</strain>
    </source>
</reference>
<evidence type="ECO:0000256" key="1">
    <source>
        <dbReference type="SAM" id="MobiDB-lite"/>
    </source>
</evidence>
<dbReference type="AlphaFoldDB" id="A0A6N8DKY0"/>
<gene>
    <name evidence="3" type="ORF">GJ654_05855</name>
</gene>
<sequence length="129" mass="13894">MPPVPHESWFAYHIHARHWLRSQFPAFARREWLRWRALAVLPAAALAGASAIWFAHTARIAAPAAREKPASLPALSPIADLTPARELSPGSAGVRPVPATLTLATPPAAPPLKQPRANEGDARRQGAVQ</sequence>
<keyword evidence="2" id="KW-1133">Transmembrane helix</keyword>